<comment type="caution">
    <text evidence="1">The sequence shown here is derived from an EMBL/GenBank/DDBJ whole genome shotgun (WGS) entry which is preliminary data.</text>
</comment>
<sequence>MTANTEPRSSTLKPELYMDVTGSWWLTSAADELSLLQDSFPSGPTGGQQFLDLGCGTGNVTRDVLLPRCPPFRRIVAVDASKDMVEYARRHFAHPKISYDVLNILADDVSGFVERYGQFDRVYSLFCFNWVRDQEKALKNVAELMKPGGEAYFRFYAATPVMRFRQKLAKMERWRKYAKANSFWKRTSQALVRFTRTWARSRRAKPDLEPVS</sequence>
<keyword evidence="2" id="KW-1185">Reference proteome</keyword>
<name>A0AC60PHC2_IXOPE</name>
<evidence type="ECO:0000313" key="1">
    <source>
        <dbReference type="EMBL" id="KAG0419792.1"/>
    </source>
</evidence>
<reference evidence="1 2" key="1">
    <citation type="journal article" date="2020" name="Cell">
        <title>Large-Scale Comparative Analyses of Tick Genomes Elucidate Their Genetic Diversity and Vector Capacities.</title>
        <authorList>
            <consortium name="Tick Genome and Microbiome Consortium (TIGMIC)"/>
            <person name="Jia N."/>
            <person name="Wang J."/>
            <person name="Shi W."/>
            <person name="Du L."/>
            <person name="Sun Y."/>
            <person name="Zhan W."/>
            <person name="Jiang J.F."/>
            <person name="Wang Q."/>
            <person name="Zhang B."/>
            <person name="Ji P."/>
            <person name="Bell-Sakyi L."/>
            <person name="Cui X.M."/>
            <person name="Yuan T.T."/>
            <person name="Jiang B.G."/>
            <person name="Yang W.F."/>
            <person name="Lam T.T."/>
            <person name="Chang Q.C."/>
            <person name="Ding S.J."/>
            <person name="Wang X.J."/>
            <person name="Zhu J.G."/>
            <person name="Ruan X.D."/>
            <person name="Zhao L."/>
            <person name="Wei J.T."/>
            <person name="Ye R.Z."/>
            <person name="Que T.C."/>
            <person name="Du C.H."/>
            <person name="Zhou Y.H."/>
            <person name="Cheng J.X."/>
            <person name="Dai P.F."/>
            <person name="Guo W.B."/>
            <person name="Han X.H."/>
            <person name="Huang E.J."/>
            <person name="Li L.F."/>
            <person name="Wei W."/>
            <person name="Gao Y.C."/>
            <person name="Liu J.Z."/>
            <person name="Shao H.Z."/>
            <person name="Wang X."/>
            <person name="Wang C.C."/>
            <person name="Yang T.C."/>
            <person name="Huo Q.B."/>
            <person name="Li W."/>
            <person name="Chen H.Y."/>
            <person name="Chen S.E."/>
            <person name="Zhou L.G."/>
            <person name="Ni X.B."/>
            <person name="Tian J.H."/>
            <person name="Sheng Y."/>
            <person name="Liu T."/>
            <person name="Pan Y.S."/>
            <person name="Xia L.Y."/>
            <person name="Li J."/>
            <person name="Zhao F."/>
            <person name="Cao W.C."/>
        </authorList>
    </citation>
    <scope>NUCLEOTIDE SEQUENCE [LARGE SCALE GENOMIC DNA]</scope>
    <source>
        <strain evidence="1">Iper-2018</strain>
    </source>
</reference>
<accession>A0AC60PHC2</accession>
<dbReference type="EMBL" id="JABSTQ010010577">
    <property type="protein sequence ID" value="KAG0419792.1"/>
    <property type="molecule type" value="Genomic_DNA"/>
</dbReference>
<organism evidence="1 2">
    <name type="scientific">Ixodes persulcatus</name>
    <name type="common">Taiga tick</name>
    <dbReference type="NCBI Taxonomy" id="34615"/>
    <lineage>
        <taxon>Eukaryota</taxon>
        <taxon>Metazoa</taxon>
        <taxon>Ecdysozoa</taxon>
        <taxon>Arthropoda</taxon>
        <taxon>Chelicerata</taxon>
        <taxon>Arachnida</taxon>
        <taxon>Acari</taxon>
        <taxon>Parasitiformes</taxon>
        <taxon>Ixodida</taxon>
        <taxon>Ixodoidea</taxon>
        <taxon>Ixodidae</taxon>
        <taxon>Ixodinae</taxon>
        <taxon>Ixodes</taxon>
    </lineage>
</organism>
<proteinExistence type="predicted"/>
<dbReference type="Proteomes" id="UP000805193">
    <property type="component" value="Unassembled WGS sequence"/>
</dbReference>
<evidence type="ECO:0000313" key="2">
    <source>
        <dbReference type="Proteomes" id="UP000805193"/>
    </source>
</evidence>
<gene>
    <name evidence="1" type="ORF">HPB47_003880</name>
</gene>
<protein>
    <submittedName>
        <fullName evidence="1">Uncharacterized protein</fullName>
    </submittedName>
</protein>